<keyword evidence="1" id="KW-0547">Nucleotide-binding</keyword>
<dbReference type="PRINTS" id="PR00038">
    <property type="entry name" value="HTHLUXR"/>
</dbReference>
<dbReference type="PROSITE" id="PS50043">
    <property type="entry name" value="HTH_LUXR_2"/>
    <property type="match status" value="1"/>
</dbReference>
<dbReference type="Gene3D" id="1.10.10.10">
    <property type="entry name" value="Winged helix-like DNA-binding domain superfamily/Winged helix DNA-binding domain"/>
    <property type="match status" value="1"/>
</dbReference>
<dbReference type="InterPro" id="IPR036388">
    <property type="entry name" value="WH-like_DNA-bd_sf"/>
</dbReference>
<sequence>MTPLRGRQRELDLITAAMDAAHRGDGRLLAVTGGIGSGKTALLQRLPALAVRRGLRTLTAACAPQEQDFPFGVVSQLLDPLPGSRAPDPVPGPDRFAELLSFVTEYSAGKPLLVLVDDLQWADPPSLRWLVALAKRLPGSRTTMVVGVREGEPGADAPPVQALAERAGSVLHLAPLPVETVEALVADHLGHPGDPAQAAACHQASGGNPLFLTAALAALAPDEPSPGHALAVREPRPVALHERLTVALRSQPAPVRRLARALAVLGEDAGLELAGDLAELDTAGSEEAARSLRRLGLLTDGPAPRFAHPSVREAAEESMTPAEHEDIHLRAAQLLHSGGHPAEQAAARLLAVTSCHEGWTVDVLRSAATAARRRGAPQDAARYLRRALLGSSSSGADRAALLLDLAASERDTDPQTALRHLSQALLLLPTPAGRALAAARIPPFLLGSCPPPVIDTVAKAAADLGDPDGLTGVERQAALRLEARLRHIAVAGPGEIGRCGERLRALGSTPPIHTAAERELVTVLLHGATVTQQMAAADVAFQANRVLQHEPAAPSHVHTALPHLTGVLVAAESLEAIGPWLMIAWERARRDGAPAPRAVIATELAHLQLARGRLQEARAHVEEALGLGMTEWATLSSMAALVMVTVHSRDTRLARRLLAHHREIADHDFRPSPLQLLRGSVAAVEGDLATALEYILDWGRSAERAEWRNPALVPWRTWAAGLYHRLGRTQQALDIADEEYERAVAWGTPVTMGRVQRVRGAATAGERGIELLRESAALLGDSVNTMEAARTELLLGRRLLAAGRHAEGKVRLRRARDQALTCGVPWIAERASRELADPAGSSTPVAVAALTRSERRVAGLAANGVPNKDIAERLEVSSRAVEKHLTSAYRKLHVAGRAELAAFSVLLPGPADD</sequence>
<evidence type="ECO:0000313" key="4">
    <source>
        <dbReference type="EMBL" id="GGX74520.1"/>
    </source>
</evidence>
<protein>
    <submittedName>
        <fullName evidence="4">Transcriptional regulator</fullName>
    </submittedName>
</protein>
<dbReference type="RefSeq" id="WP_190021261.1">
    <property type="nucleotide sequence ID" value="NZ_BMUT01000003.1"/>
</dbReference>
<dbReference type="InterPro" id="IPR000792">
    <property type="entry name" value="Tscrpt_reg_LuxR_C"/>
</dbReference>
<proteinExistence type="predicted"/>
<evidence type="ECO:0000313" key="5">
    <source>
        <dbReference type="Proteomes" id="UP000659223"/>
    </source>
</evidence>
<dbReference type="Pfam" id="PF00196">
    <property type="entry name" value="GerE"/>
    <property type="match status" value="1"/>
</dbReference>
<organism evidence="4 5">
    <name type="scientific">Streptomyces hiroshimensis</name>
    <dbReference type="NCBI Taxonomy" id="66424"/>
    <lineage>
        <taxon>Bacteria</taxon>
        <taxon>Bacillati</taxon>
        <taxon>Actinomycetota</taxon>
        <taxon>Actinomycetes</taxon>
        <taxon>Kitasatosporales</taxon>
        <taxon>Streptomycetaceae</taxon>
        <taxon>Streptomyces</taxon>
    </lineage>
</organism>
<dbReference type="InterPro" id="IPR027417">
    <property type="entry name" value="P-loop_NTPase"/>
</dbReference>
<dbReference type="Proteomes" id="UP000659223">
    <property type="component" value="Unassembled WGS sequence"/>
</dbReference>
<evidence type="ECO:0000256" key="1">
    <source>
        <dbReference type="ARBA" id="ARBA00022741"/>
    </source>
</evidence>
<dbReference type="SUPFAM" id="SSF52540">
    <property type="entry name" value="P-loop containing nucleoside triphosphate hydrolases"/>
    <property type="match status" value="1"/>
</dbReference>
<dbReference type="SUPFAM" id="SSF46894">
    <property type="entry name" value="C-terminal effector domain of the bipartite response regulators"/>
    <property type="match status" value="1"/>
</dbReference>
<dbReference type="InterPro" id="IPR041664">
    <property type="entry name" value="AAA_16"/>
</dbReference>
<evidence type="ECO:0000256" key="2">
    <source>
        <dbReference type="ARBA" id="ARBA00022840"/>
    </source>
</evidence>
<gene>
    <name evidence="4" type="ORF">GCM10010324_19820</name>
</gene>
<keyword evidence="2" id="KW-0067">ATP-binding</keyword>
<dbReference type="CDD" id="cd06170">
    <property type="entry name" value="LuxR_C_like"/>
    <property type="match status" value="1"/>
</dbReference>
<dbReference type="Gene3D" id="1.25.40.10">
    <property type="entry name" value="Tetratricopeptide repeat domain"/>
    <property type="match status" value="1"/>
</dbReference>
<name>A0ABQ2Y894_9ACTN</name>
<evidence type="ECO:0000259" key="3">
    <source>
        <dbReference type="PROSITE" id="PS50043"/>
    </source>
</evidence>
<accession>A0ABQ2Y894</accession>
<reference evidence="5" key="1">
    <citation type="journal article" date="2019" name="Int. J. Syst. Evol. Microbiol.">
        <title>The Global Catalogue of Microorganisms (GCM) 10K type strain sequencing project: providing services to taxonomists for standard genome sequencing and annotation.</title>
        <authorList>
            <consortium name="The Broad Institute Genomics Platform"/>
            <consortium name="The Broad Institute Genome Sequencing Center for Infectious Disease"/>
            <person name="Wu L."/>
            <person name="Ma J."/>
        </authorList>
    </citation>
    <scope>NUCLEOTIDE SEQUENCE [LARGE SCALE GENOMIC DNA]</scope>
    <source>
        <strain evidence="5">JCM 4586</strain>
    </source>
</reference>
<dbReference type="PANTHER" id="PTHR16305:SF35">
    <property type="entry name" value="TRANSCRIPTIONAL ACTIVATOR DOMAIN"/>
    <property type="match status" value="1"/>
</dbReference>
<dbReference type="Pfam" id="PF13191">
    <property type="entry name" value="AAA_16"/>
    <property type="match status" value="1"/>
</dbReference>
<dbReference type="InterPro" id="IPR016032">
    <property type="entry name" value="Sig_transdc_resp-reg_C-effctor"/>
</dbReference>
<keyword evidence="5" id="KW-1185">Reference proteome</keyword>
<feature type="domain" description="HTH luxR-type" evidence="3">
    <location>
        <begin position="843"/>
        <end position="908"/>
    </location>
</feature>
<dbReference type="InterPro" id="IPR011990">
    <property type="entry name" value="TPR-like_helical_dom_sf"/>
</dbReference>
<comment type="caution">
    <text evidence="4">The sequence shown here is derived from an EMBL/GenBank/DDBJ whole genome shotgun (WGS) entry which is preliminary data.</text>
</comment>
<dbReference type="PANTHER" id="PTHR16305">
    <property type="entry name" value="TESTICULAR SOLUBLE ADENYLYL CYCLASE"/>
    <property type="match status" value="1"/>
</dbReference>
<dbReference type="SMART" id="SM00421">
    <property type="entry name" value="HTH_LUXR"/>
    <property type="match status" value="1"/>
</dbReference>
<dbReference type="Gene3D" id="3.40.50.300">
    <property type="entry name" value="P-loop containing nucleotide triphosphate hydrolases"/>
    <property type="match status" value="1"/>
</dbReference>
<dbReference type="EMBL" id="BMUT01000003">
    <property type="protein sequence ID" value="GGX74520.1"/>
    <property type="molecule type" value="Genomic_DNA"/>
</dbReference>